<comment type="pathway">
    <text evidence="2 11">Glycolipid biosynthesis; glycosylphosphatidylinositol-anchor biosynthesis.</text>
</comment>
<keyword evidence="7 11" id="KW-0256">Endoplasmic reticulum</keyword>
<evidence type="ECO:0000313" key="12">
    <source>
        <dbReference type="EMBL" id="KZV91622.1"/>
    </source>
</evidence>
<evidence type="ECO:0000256" key="11">
    <source>
        <dbReference type="RuleBase" id="RU366056"/>
    </source>
</evidence>
<keyword evidence="13" id="KW-1185">Reference proteome</keyword>
<evidence type="ECO:0000256" key="6">
    <source>
        <dbReference type="ARBA" id="ARBA00022692"/>
    </source>
</evidence>
<dbReference type="InterPro" id="IPR013233">
    <property type="entry name" value="PIG-X/PBN1"/>
</dbReference>
<evidence type="ECO:0000256" key="8">
    <source>
        <dbReference type="ARBA" id="ARBA00022989"/>
    </source>
</evidence>
<protein>
    <recommendedName>
        <fullName evidence="4 11">Protein PBN1</fullName>
    </recommendedName>
</protein>
<dbReference type="InterPro" id="IPR042322">
    <property type="entry name" value="Pbn1"/>
</dbReference>
<dbReference type="EMBL" id="KV426024">
    <property type="protein sequence ID" value="KZV91622.1"/>
    <property type="molecule type" value="Genomic_DNA"/>
</dbReference>
<dbReference type="GO" id="GO:0005789">
    <property type="term" value="C:endoplasmic reticulum membrane"/>
    <property type="evidence" value="ECO:0007669"/>
    <property type="project" value="UniProtKB-SubCell"/>
</dbReference>
<reference evidence="12 13" key="1">
    <citation type="journal article" date="2016" name="Mol. Biol. Evol.">
        <title>Comparative Genomics of Early-Diverging Mushroom-Forming Fungi Provides Insights into the Origins of Lignocellulose Decay Capabilities.</title>
        <authorList>
            <person name="Nagy L.G."/>
            <person name="Riley R."/>
            <person name="Tritt A."/>
            <person name="Adam C."/>
            <person name="Daum C."/>
            <person name="Floudas D."/>
            <person name="Sun H."/>
            <person name="Yadav J.S."/>
            <person name="Pangilinan J."/>
            <person name="Larsson K.H."/>
            <person name="Matsuura K."/>
            <person name="Barry K."/>
            <person name="Labutti K."/>
            <person name="Kuo R."/>
            <person name="Ohm R.A."/>
            <person name="Bhattacharya S.S."/>
            <person name="Shirouzu T."/>
            <person name="Yoshinaga Y."/>
            <person name="Martin F.M."/>
            <person name="Grigoriev I.V."/>
            <person name="Hibbett D.S."/>
        </authorList>
    </citation>
    <scope>NUCLEOTIDE SEQUENCE [LARGE SCALE GENOMIC DNA]</scope>
    <source>
        <strain evidence="12 13">HHB12029</strain>
    </source>
</reference>
<evidence type="ECO:0000256" key="9">
    <source>
        <dbReference type="ARBA" id="ARBA00023136"/>
    </source>
</evidence>
<dbReference type="PANTHER" id="PTHR28533">
    <property type="entry name" value="PROTEIN PBN1"/>
    <property type="match status" value="1"/>
</dbReference>
<accession>A0A165H8Z7</accession>
<evidence type="ECO:0000256" key="2">
    <source>
        <dbReference type="ARBA" id="ARBA00004687"/>
    </source>
</evidence>
<dbReference type="PANTHER" id="PTHR28533:SF1">
    <property type="entry name" value="PROTEIN PBN1"/>
    <property type="match status" value="1"/>
</dbReference>
<evidence type="ECO:0000256" key="4">
    <source>
        <dbReference type="ARBA" id="ARBA00020410"/>
    </source>
</evidence>
<keyword evidence="5 11" id="KW-0337">GPI-anchor biosynthesis</keyword>
<keyword evidence="10" id="KW-0325">Glycoprotein</keyword>
<organism evidence="12 13">
    <name type="scientific">Exidia glandulosa HHB12029</name>
    <dbReference type="NCBI Taxonomy" id="1314781"/>
    <lineage>
        <taxon>Eukaryota</taxon>
        <taxon>Fungi</taxon>
        <taxon>Dikarya</taxon>
        <taxon>Basidiomycota</taxon>
        <taxon>Agaricomycotina</taxon>
        <taxon>Agaricomycetes</taxon>
        <taxon>Auriculariales</taxon>
        <taxon>Exidiaceae</taxon>
        <taxon>Exidia</taxon>
    </lineage>
</organism>
<keyword evidence="6 11" id="KW-0812">Transmembrane</keyword>
<dbReference type="OrthoDB" id="5546453at2759"/>
<sequence>MHFTRTFDDLPSGLDCDLFALLELGPDVFVDPYELEHQHWLWGTNDLELPVAAVDPRGSLLLLNLTRRASSSLSIPLHARYPLPGLEKHVVRVPPPSFFWACDSPQAAQPCEPFKNASVPVEVPFRPSTYFYAAPAPDVMDLRVDVPTGIITDFATVDLLTKLFVLLLTVYIAVAAWRTSSTLSRVKHKSD</sequence>
<dbReference type="Proteomes" id="UP000077266">
    <property type="component" value="Unassembled WGS sequence"/>
</dbReference>
<dbReference type="STRING" id="1314781.A0A165H8Z7"/>
<comment type="subcellular location">
    <subcellularLocation>
        <location evidence="11">Endoplasmic reticulum membrane</location>
        <topology evidence="11">Single-pass membrane protein</topology>
    </subcellularLocation>
    <subcellularLocation>
        <location evidence="1">Endoplasmic reticulum membrane</location>
        <topology evidence="1">Single-pass type III membrane protein</topology>
    </subcellularLocation>
</comment>
<comment type="function">
    <text evidence="11">Required for proper folding and/or the stability of a subset of proteins in the endoplasmic reticulum. Component of glycosylphosphatidylinositol-mannosyltransferase 1 which transfers the first of the 4 mannoses in the GPI-anchor precursors during GPI-anchor biosynthesis. Probably acts by stabilizing the mannosyltransferase GPI14.</text>
</comment>
<evidence type="ECO:0000256" key="10">
    <source>
        <dbReference type="ARBA" id="ARBA00023180"/>
    </source>
</evidence>
<evidence type="ECO:0000256" key="1">
    <source>
        <dbReference type="ARBA" id="ARBA00004643"/>
    </source>
</evidence>
<evidence type="ECO:0000256" key="5">
    <source>
        <dbReference type="ARBA" id="ARBA00022502"/>
    </source>
</evidence>
<gene>
    <name evidence="12" type="ORF">EXIGLDRAFT_837005</name>
</gene>
<dbReference type="AlphaFoldDB" id="A0A165H8Z7"/>
<dbReference type="UniPathway" id="UPA00196"/>
<name>A0A165H8Z7_EXIGL</name>
<evidence type="ECO:0000256" key="7">
    <source>
        <dbReference type="ARBA" id="ARBA00022824"/>
    </source>
</evidence>
<comment type="similarity">
    <text evidence="3 11">Belongs to the PIGX family.</text>
</comment>
<keyword evidence="8 11" id="KW-1133">Transmembrane helix</keyword>
<dbReference type="GO" id="GO:0006506">
    <property type="term" value="P:GPI anchor biosynthetic process"/>
    <property type="evidence" value="ECO:0007669"/>
    <property type="project" value="UniProtKB-UniPathway"/>
</dbReference>
<evidence type="ECO:0000256" key="3">
    <source>
        <dbReference type="ARBA" id="ARBA00010345"/>
    </source>
</evidence>
<dbReference type="GO" id="GO:1990529">
    <property type="term" value="C:glycosylphosphatidylinositol-mannosyltransferase I complex"/>
    <property type="evidence" value="ECO:0007669"/>
    <property type="project" value="TreeGrafter"/>
</dbReference>
<dbReference type="InParanoid" id="A0A165H8Z7"/>
<dbReference type="Pfam" id="PF08320">
    <property type="entry name" value="PIG-X"/>
    <property type="match status" value="1"/>
</dbReference>
<feature type="transmembrane region" description="Helical" evidence="11">
    <location>
        <begin position="159"/>
        <end position="177"/>
    </location>
</feature>
<dbReference type="GO" id="GO:0000030">
    <property type="term" value="F:mannosyltransferase activity"/>
    <property type="evidence" value="ECO:0007669"/>
    <property type="project" value="TreeGrafter"/>
</dbReference>
<dbReference type="SMART" id="SM00780">
    <property type="entry name" value="PIG-X"/>
    <property type="match status" value="1"/>
</dbReference>
<proteinExistence type="inferred from homology"/>
<keyword evidence="9 11" id="KW-0472">Membrane</keyword>
<evidence type="ECO:0000313" key="13">
    <source>
        <dbReference type="Proteomes" id="UP000077266"/>
    </source>
</evidence>